<dbReference type="Gene3D" id="1.10.238.10">
    <property type="entry name" value="EF-hand"/>
    <property type="match status" value="1"/>
</dbReference>
<dbReference type="InterPro" id="IPR018247">
    <property type="entry name" value="EF_Hand_1_Ca_BS"/>
</dbReference>
<dbReference type="Pfam" id="PF13202">
    <property type="entry name" value="EF-hand_5"/>
    <property type="match status" value="1"/>
</dbReference>
<evidence type="ECO:0000313" key="4">
    <source>
        <dbReference type="Proteomes" id="UP001210678"/>
    </source>
</evidence>
<evidence type="ECO:0000256" key="1">
    <source>
        <dbReference type="SAM" id="MobiDB-lite"/>
    </source>
</evidence>
<reference evidence="3 4" key="1">
    <citation type="submission" date="2023-01" db="EMBL/GenBank/DDBJ databases">
        <title>Vibrio sp. KJ40-1 sp.nov, isolated from marine algae.</title>
        <authorList>
            <person name="Butt M."/>
            <person name="Kim J.M.J."/>
            <person name="Jeon C.O.C."/>
        </authorList>
    </citation>
    <scope>NUCLEOTIDE SEQUENCE [LARGE SCALE GENOMIC DNA]</scope>
    <source>
        <strain evidence="3 4">KJ40-1</strain>
    </source>
</reference>
<evidence type="ECO:0000313" key="3">
    <source>
        <dbReference type="EMBL" id="MDB1126046.1"/>
    </source>
</evidence>
<feature type="region of interest" description="Disordered" evidence="1">
    <location>
        <begin position="92"/>
        <end position="113"/>
    </location>
</feature>
<dbReference type="RefSeq" id="WP_272140312.1">
    <property type="nucleotide sequence ID" value="NZ_JAQLOI010000003.1"/>
</dbReference>
<dbReference type="PROSITE" id="PS50222">
    <property type="entry name" value="EF_HAND_2"/>
    <property type="match status" value="2"/>
</dbReference>
<keyword evidence="4" id="KW-1185">Reference proteome</keyword>
<dbReference type="EMBL" id="JAQLOI010000003">
    <property type="protein sequence ID" value="MDB1126046.1"/>
    <property type="molecule type" value="Genomic_DNA"/>
</dbReference>
<proteinExistence type="predicted"/>
<comment type="caution">
    <text evidence="3">The sequence shown here is derived from an EMBL/GenBank/DDBJ whole genome shotgun (WGS) entry which is preliminary data.</text>
</comment>
<dbReference type="InterPro" id="IPR011992">
    <property type="entry name" value="EF-hand-dom_pair"/>
</dbReference>
<feature type="domain" description="EF-hand" evidence="2">
    <location>
        <begin position="76"/>
        <end position="111"/>
    </location>
</feature>
<dbReference type="SUPFAM" id="SSF47473">
    <property type="entry name" value="EF-hand"/>
    <property type="match status" value="1"/>
</dbReference>
<gene>
    <name evidence="3" type="ORF">PGX00_21215</name>
</gene>
<accession>A0ABT4YWW9</accession>
<feature type="compositionally biased region" description="Polar residues" evidence="1">
    <location>
        <begin position="104"/>
        <end position="113"/>
    </location>
</feature>
<sequence length="113" mass="12882">MNRYLLSILLGCTTVSLSVDAIGKGQGQGQGGMNMSQIPVFAEFDTNKDGLISEEEFEYFQKTRQDERKSEGRMLKNSAYSDDMFERIDTDDNEFIDEDEFQSHRGTMRSSKS</sequence>
<dbReference type="Proteomes" id="UP001210678">
    <property type="component" value="Unassembled WGS sequence"/>
</dbReference>
<dbReference type="PROSITE" id="PS00018">
    <property type="entry name" value="EF_HAND_1"/>
    <property type="match status" value="1"/>
</dbReference>
<evidence type="ECO:0000259" key="2">
    <source>
        <dbReference type="PROSITE" id="PS50222"/>
    </source>
</evidence>
<dbReference type="InterPro" id="IPR002048">
    <property type="entry name" value="EF_hand_dom"/>
</dbReference>
<name>A0ABT4YWW9_9VIBR</name>
<organism evidence="3 4">
    <name type="scientific">Vibrio algarum</name>
    <dbReference type="NCBI Taxonomy" id="3020714"/>
    <lineage>
        <taxon>Bacteria</taxon>
        <taxon>Pseudomonadati</taxon>
        <taxon>Pseudomonadota</taxon>
        <taxon>Gammaproteobacteria</taxon>
        <taxon>Vibrionales</taxon>
        <taxon>Vibrionaceae</taxon>
        <taxon>Vibrio</taxon>
    </lineage>
</organism>
<protein>
    <recommendedName>
        <fullName evidence="2">EF-hand domain-containing protein</fullName>
    </recommendedName>
</protein>
<feature type="domain" description="EF-hand" evidence="2">
    <location>
        <begin position="40"/>
        <end position="67"/>
    </location>
</feature>